<feature type="signal peptide" evidence="1">
    <location>
        <begin position="1"/>
        <end position="21"/>
    </location>
</feature>
<dbReference type="KEGG" id="salk:FBQ74_05020"/>
<reference evidence="2 3" key="1">
    <citation type="submission" date="2019-04" db="EMBL/GenBank/DDBJ databases">
        <title>Salinimonas iocasae sp. nov., a halophilic bacterium isolated from the outer tube casing of tubeworms in Okinawa Trough.</title>
        <authorList>
            <person name="Zhang H."/>
            <person name="Wang H."/>
            <person name="Li C."/>
        </authorList>
    </citation>
    <scope>NUCLEOTIDE SEQUENCE [LARGE SCALE GENOMIC DNA]</scope>
    <source>
        <strain evidence="2 3">KX18D6</strain>
    </source>
</reference>
<sequence>MIKPKLTVMAALVAASFSSQAEVELGGSTSFEGRYFLQDAAYPGQPRTQASIAIEPEAYTEWNDGQDSLLFKPFARLDNQDDERTHWDVRELQWLHVADEWETRVGIGKVFWGQTESLHLVDIINQTDMVEQVDGEDKLGQPMVNFTTYGDWGTASAYILPYFRERTFPGVDGRLRPPLPIVSDRAQYESDAEQNHIDFALRYQNSFGDYEVGLSYFNGTTREPELSVAQEEITDPYIFPYYAQIQQFGLDMLKVQGSWLLKFEGIYREGQSEDFLAAVAGFERTAVGVLGTTHDLGFLMEYQYDERENNFFATGQNDLMAGVRWSFNDIDGTEVLAGFVQDLDESATYNAFVEASSRITDNWRWKVDAYLFSSDDETDTFYYMRRDDHLQVTLEYFF</sequence>
<dbReference type="Proteomes" id="UP000304912">
    <property type="component" value="Chromosome"/>
</dbReference>
<evidence type="ECO:0000256" key="1">
    <source>
        <dbReference type="SAM" id="SignalP"/>
    </source>
</evidence>
<name>A0A5B7YBL1_9ALTE</name>
<evidence type="ECO:0000313" key="3">
    <source>
        <dbReference type="Proteomes" id="UP000304912"/>
    </source>
</evidence>
<dbReference type="RefSeq" id="WP_139755634.1">
    <property type="nucleotide sequence ID" value="NZ_CP039852.1"/>
</dbReference>
<evidence type="ECO:0000313" key="2">
    <source>
        <dbReference type="EMBL" id="QCZ92885.1"/>
    </source>
</evidence>
<protein>
    <submittedName>
        <fullName evidence="2">Uncharacterized protein</fullName>
    </submittedName>
</protein>
<organism evidence="2 3">
    <name type="scientific">Salinimonas iocasae</name>
    <dbReference type="NCBI Taxonomy" id="2572577"/>
    <lineage>
        <taxon>Bacteria</taxon>
        <taxon>Pseudomonadati</taxon>
        <taxon>Pseudomonadota</taxon>
        <taxon>Gammaproteobacteria</taxon>
        <taxon>Alteromonadales</taxon>
        <taxon>Alteromonadaceae</taxon>
        <taxon>Alteromonas/Salinimonas group</taxon>
        <taxon>Salinimonas</taxon>
    </lineage>
</organism>
<dbReference type="AlphaFoldDB" id="A0A5B7YBL1"/>
<gene>
    <name evidence="2" type="ORF">FBQ74_05020</name>
</gene>
<accession>A0A5B7YBL1</accession>
<dbReference type="EMBL" id="CP039852">
    <property type="protein sequence ID" value="QCZ92885.1"/>
    <property type="molecule type" value="Genomic_DNA"/>
</dbReference>
<keyword evidence="1" id="KW-0732">Signal</keyword>
<proteinExistence type="predicted"/>
<dbReference type="OrthoDB" id="1188513at2"/>
<feature type="chain" id="PRO_5022810297" evidence="1">
    <location>
        <begin position="22"/>
        <end position="398"/>
    </location>
</feature>
<keyword evidence="3" id="KW-1185">Reference proteome</keyword>